<organism evidence="10 11">
    <name type="scientific">Neonectria ditissima</name>
    <dbReference type="NCBI Taxonomy" id="78410"/>
    <lineage>
        <taxon>Eukaryota</taxon>
        <taxon>Fungi</taxon>
        <taxon>Dikarya</taxon>
        <taxon>Ascomycota</taxon>
        <taxon>Pezizomycotina</taxon>
        <taxon>Sordariomycetes</taxon>
        <taxon>Hypocreomycetidae</taxon>
        <taxon>Hypocreales</taxon>
        <taxon>Nectriaceae</taxon>
        <taxon>Neonectria</taxon>
    </lineage>
</organism>
<dbReference type="GO" id="GO:0016491">
    <property type="term" value="F:oxidoreductase activity"/>
    <property type="evidence" value="ECO:0007669"/>
    <property type="project" value="UniProtKB-KW"/>
</dbReference>
<dbReference type="InterPro" id="IPR013785">
    <property type="entry name" value="Aldolase_TIM"/>
</dbReference>
<dbReference type="Gene3D" id="4.10.240.10">
    <property type="entry name" value="Zn(2)-C6 fungal-type DNA-binding domain"/>
    <property type="match status" value="1"/>
</dbReference>
<keyword evidence="11" id="KW-1185">Reference proteome</keyword>
<dbReference type="Pfam" id="PF11951">
    <property type="entry name" value="Fungal_trans_2"/>
    <property type="match status" value="1"/>
</dbReference>
<dbReference type="PROSITE" id="PS50048">
    <property type="entry name" value="ZN2_CY6_FUNGAL_2"/>
    <property type="match status" value="1"/>
</dbReference>
<dbReference type="PANTHER" id="PTHR10578:SF149">
    <property type="entry name" value="2-HYDROXYACID OXIDASE 2"/>
    <property type="match status" value="1"/>
</dbReference>
<evidence type="ECO:0000259" key="9">
    <source>
        <dbReference type="PROSITE" id="PS51349"/>
    </source>
</evidence>
<sequence length="853" mass="95197">MAPPRTNSSQVLAPRSKSGCFTCRRRHKKCDEVRPVCAGCVRNQLLCHWPAPSCSRDQADASPGAPASEQTGADSDSEACLAPAVIRQPSNLPPLFRNQRNSALFQHFANVTSLQMASRVYPENAYLTYNVRMAAGCDGLQHAILAISSCHVSYIHSSSTDSSLDHYVVALRALTHAITRWKSCSAMERILVVATSLALCQYEVLNANTQGSLYHHLRALKWMISEMQKHRRIYDQDILGFFIEQYQYLAIVSHIGFGFGLKPLDWNLEDNAIIDSLTMLNKGSPIYGFMFGRAHFLFALIPRIHNLAQKRWHEEQYPAAEIETTYSTLLSEITSWYGREDDSNLGYQLAGRIYQQSLLIYLYTAFHGPKPPTAGLVTKVEPCIELCLQNIESLPADAHTWTTSMWPSLVSGSCMILETQRARMSRTLTDSLIKFPTLECILNALIIFWNEVDQDPDLYGPHGFEKTMKRYSITLCVGWIPVAASLKMSKMVRDFVNEGADDCQTVKENETAWSQYRIRPRVMRNVEFLDTSTKLLGSLVPYPFSIGPASMQKLCHPEGEVATSKAAAALNLPLGVSTFATATLEDIIAPRAPEVPYIMQLYIFRDHKVTEQLVKRAEKAGFKALAVTLDAPVHGKRRNEVRNRFRIPDNMWFENFDREGFMLPMDVENKKAGGAAEDTPKASGAGNQSGYLNDPRLEWDKHIAWLRSITQLKIFVKGVLTGEDTELSIKHGVDGIIVSNHGGRQLDGVVTTAEVLPEIVAAAGGRVPVHVDGGIRKGTDIFKALALGADFVWVSRPSLWGLAYDGQKGVELAMRILMEEFRRTMALTGCVKVSDITSAFLVNDWKRAEKSRL</sequence>
<dbReference type="PANTHER" id="PTHR10578">
    <property type="entry name" value="S -2-HYDROXY-ACID OXIDASE-RELATED"/>
    <property type="match status" value="1"/>
</dbReference>
<dbReference type="GO" id="GO:0010181">
    <property type="term" value="F:FMN binding"/>
    <property type="evidence" value="ECO:0007669"/>
    <property type="project" value="InterPro"/>
</dbReference>
<dbReference type="AlphaFoldDB" id="A0A0P7BH75"/>
<dbReference type="InterPro" id="IPR008259">
    <property type="entry name" value="FMN_hydac_DH_AS"/>
</dbReference>
<dbReference type="Proteomes" id="UP000050424">
    <property type="component" value="Unassembled WGS sequence"/>
</dbReference>
<dbReference type="InterPro" id="IPR037396">
    <property type="entry name" value="FMN_HAD"/>
</dbReference>
<evidence type="ECO:0000256" key="1">
    <source>
        <dbReference type="ARBA" id="ARBA00001917"/>
    </source>
</evidence>
<feature type="domain" description="Zn(2)-C6 fungal-type" evidence="8">
    <location>
        <begin position="19"/>
        <end position="49"/>
    </location>
</feature>
<dbReference type="GO" id="GO:0005737">
    <property type="term" value="C:cytoplasm"/>
    <property type="evidence" value="ECO:0007669"/>
    <property type="project" value="UniProtKB-ARBA"/>
</dbReference>
<dbReference type="OrthoDB" id="25818at2759"/>
<comment type="pathway">
    <text evidence="2">Mycotoxin biosynthesis.</text>
</comment>
<evidence type="ECO:0000256" key="4">
    <source>
        <dbReference type="ARBA" id="ARBA00023242"/>
    </source>
</evidence>
<dbReference type="CDD" id="cd02809">
    <property type="entry name" value="alpha_hydroxyacid_oxid_FMN"/>
    <property type="match status" value="1"/>
</dbReference>
<comment type="caution">
    <text evidence="10">The sequence shown here is derived from an EMBL/GenBank/DDBJ whole genome shotgun (WGS) entry which is preliminary data.</text>
</comment>
<evidence type="ECO:0000256" key="6">
    <source>
        <dbReference type="ARBA" id="ARBA00073420"/>
    </source>
</evidence>
<accession>A0A0P7BH75</accession>
<dbReference type="InterPro" id="IPR000262">
    <property type="entry name" value="FMN-dep_DH"/>
</dbReference>
<evidence type="ECO:0000256" key="3">
    <source>
        <dbReference type="ARBA" id="ARBA00023002"/>
    </source>
</evidence>
<dbReference type="CDD" id="cd00067">
    <property type="entry name" value="GAL4"/>
    <property type="match status" value="1"/>
</dbReference>
<gene>
    <name evidence="10" type="ORF">AK830_g6981</name>
</gene>
<dbReference type="PROSITE" id="PS00557">
    <property type="entry name" value="FMN_HYDROXY_ACID_DH_1"/>
    <property type="match status" value="1"/>
</dbReference>
<evidence type="ECO:0000313" key="10">
    <source>
        <dbReference type="EMBL" id="KPM39583.1"/>
    </source>
</evidence>
<evidence type="ECO:0000256" key="7">
    <source>
        <dbReference type="ARBA" id="ARBA00083297"/>
    </source>
</evidence>
<dbReference type="PROSITE" id="PS00463">
    <property type="entry name" value="ZN2_CY6_FUNGAL_1"/>
    <property type="match status" value="1"/>
</dbReference>
<dbReference type="EMBL" id="LKCW01000103">
    <property type="protein sequence ID" value="KPM39583.1"/>
    <property type="molecule type" value="Genomic_DNA"/>
</dbReference>
<feature type="domain" description="FMN hydroxy acid dehydrogenase" evidence="9">
    <location>
        <begin position="469"/>
        <end position="846"/>
    </location>
</feature>
<dbReference type="InterPro" id="IPR012133">
    <property type="entry name" value="Alpha-hydoxy_acid_DH_FMN"/>
</dbReference>
<keyword evidence="4" id="KW-0539">Nucleus</keyword>
<comment type="similarity">
    <text evidence="5">Belongs to the FMN-dependent alpha-hydroxy acid dehydrogenase family.</text>
</comment>
<evidence type="ECO:0000259" key="8">
    <source>
        <dbReference type="PROSITE" id="PS50048"/>
    </source>
</evidence>
<proteinExistence type="inferred from homology"/>
<dbReference type="InterPro" id="IPR036864">
    <property type="entry name" value="Zn2-C6_fun-type_DNA-bd_sf"/>
</dbReference>
<reference evidence="10 11" key="1">
    <citation type="submission" date="2015-09" db="EMBL/GenBank/DDBJ databases">
        <title>Draft genome of a European isolate of the apple canker pathogen Neonectria ditissima.</title>
        <authorList>
            <person name="Gomez-Cortecero A."/>
            <person name="Harrison R.J."/>
            <person name="Armitage A.D."/>
        </authorList>
    </citation>
    <scope>NUCLEOTIDE SEQUENCE [LARGE SCALE GENOMIC DNA]</scope>
    <source>
        <strain evidence="10 11">R09/05</strain>
    </source>
</reference>
<dbReference type="Pfam" id="PF01070">
    <property type="entry name" value="FMN_dh"/>
    <property type="match status" value="1"/>
</dbReference>
<dbReference type="SUPFAM" id="SSF51395">
    <property type="entry name" value="FMN-linked oxidoreductases"/>
    <property type="match status" value="1"/>
</dbReference>
<name>A0A0P7BH75_9HYPO</name>
<dbReference type="FunFam" id="3.20.20.70:FF:000056">
    <property type="entry name" value="hydroxyacid oxidase 2"/>
    <property type="match status" value="1"/>
</dbReference>
<dbReference type="Pfam" id="PF00172">
    <property type="entry name" value="Zn_clus"/>
    <property type="match status" value="1"/>
</dbReference>
<dbReference type="PROSITE" id="PS51349">
    <property type="entry name" value="FMN_HYDROXY_ACID_DH_2"/>
    <property type="match status" value="1"/>
</dbReference>
<dbReference type="GO" id="GO:0000981">
    <property type="term" value="F:DNA-binding transcription factor activity, RNA polymerase II-specific"/>
    <property type="evidence" value="ECO:0007669"/>
    <property type="project" value="InterPro"/>
</dbReference>
<protein>
    <recommendedName>
        <fullName evidence="6">Oxidase FUB9</fullName>
    </recommendedName>
    <alternativeName>
        <fullName evidence="7">Fusaric acid biosynthesis protein 9</fullName>
    </alternativeName>
</protein>
<keyword evidence="3" id="KW-0560">Oxidoreductase</keyword>
<evidence type="ECO:0000313" key="11">
    <source>
        <dbReference type="Proteomes" id="UP000050424"/>
    </source>
</evidence>
<dbReference type="Gene3D" id="3.20.20.70">
    <property type="entry name" value="Aldolase class I"/>
    <property type="match status" value="1"/>
</dbReference>
<dbReference type="SUPFAM" id="SSF57701">
    <property type="entry name" value="Zn2/Cys6 DNA-binding domain"/>
    <property type="match status" value="1"/>
</dbReference>
<evidence type="ECO:0000256" key="2">
    <source>
        <dbReference type="ARBA" id="ARBA00004685"/>
    </source>
</evidence>
<dbReference type="GO" id="GO:0008270">
    <property type="term" value="F:zinc ion binding"/>
    <property type="evidence" value="ECO:0007669"/>
    <property type="project" value="InterPro"/>
</dbReference>
<dbReference type="InterPro" id="IPR001138">
    <property type="entry name" value="Zn2Cys6_DnaBD"/>
</dbReference>
<evidence type="ECO:0000256" key="5">
    <source>
        <dbReference type="ARBA" id="ARBA00024042"/>
    </source>
</evidence>
<dbReference type="STRING" id="78410.A0A0P7BH75"/>
<dbReference type="InterPro" id="IPR021858">
    <property type="entry name" value="Fun_TF"/>
</dbReference>
<dbReference type="SMART" id="SM00066">
    <property type="entry name" value="GAL4"/>
    <property type="match status" value="1"/>
</dbReference>
<comment type="cofactor">
    <cofactor evidence="1">
        <name>FMN</name>
        <dbReference type="ChEBI" id="CHEBI:58210"/>
    </cofactor>
</comment>